<keyword evidence="2" id="KW-0808">Transferase</keyword>
<dbReference type="Proteomes" id="UP000653493">
    <property type="component" value="Unassembled WGS sequence"/>
</dbReference>
<accession>A0A918LI85</accession>
<dbReference type="InterPro" id="IPR043129">
    <property type="entry name" value="ATPase_NBD"/>
</dbReference>
<dbReference type="InterPro" id="IPR000600">
    <property type="entry name" value="ROK"/>
</dbReference>
<comment type="similarity">
    <text evidence="1">Belongs to the ROK (NagC/XylR) family.</text>
</comment>
<evidence type="ECO:0000313" key="3">
    <source>
        <dbReference type="Proteomes" id="UP000653493"/>
    </source>
</evidence>
<dbReference type="EMBL" id="BMSL01000014">
    <property type="protein sequence ID" value="GGS50340.1"/>
    <property type="molecule type" value="Genomic_DNA"/>
</dbReference>
<evidence type="ECO:0000256" key="1">
    <source>
        <dbReference type="ARBA" id="ARBA00006479"/>
    </source>
</evidence>
<keyword evidence="2" id="KW-0418">Kinase</keyword>
<sequence length="296" mass="30285">MDGAGALEDTFRWPADSDAAADMDLIAERVRALLRNDPAPLRGVGLAVPAVCGTDGTVLTWPGRPSWVGLDLTAAVGRVFPDTPSVFADDGDLAALAEAREAGVANLLYLGVGTGIGGGLVVGGRSWPGPARGSCEVGHLLIDRDGPRCDCGRRGCVQAVASGPATLRRAAELRGRETDFPALVEAFAAREPWARAAVDETAAALARAAVGICELAHPEVVRVGGGFAAGLPALVDSVAERVRELARPGVPPVEVRPAALGGRSSLRGAVLLAEETFGTAHRAGAAAVVEHPRPRG</sequence>
<protein>
    <submittedName>
        <fullName evidence="2">Kanosamine kinase</fullName>
    </submittedName>
</protein>
<dbReference type="Gene3D" id="3.30.420.40">
    <property type="match status" value="2"/>
</dbReference>
<name>A0A918LI85_STRGD</name>
<proteinExistence type="inferred from homology"/>
<dbReference type="PANTHER" id="PTHR18964:SF149">
    <property type="entry name" value="BIFUNCTIONAL UDP-N-ACETYLGLUCOSAMINE 2-EPIMERASE_N-ACETYLMANNOSAMINE KINASE"/>
    <property type="match status" value="1"/>
</dbReference>
<reference evidence="2" key="1">
    <citation type="journal article" date="2014" name="Int. J. Syst. Evol. Microbiol.">
        <title>Complete genome sequence of Corynebacterium casei LMG S-19264T (=DSM 44701T), isolated from a smear-ripened cheese.</title>
        <authorList>
            <consortium name="US DOE Joint Genome Institute (JGI-PGF)"/>
            <person name="Walter F."/>
            <person name="Albersmeier A."/>
            <person name="Kalinowski J."/>
            <person name="Ruckert C."/>
        </authorList>
    </citation>
    <scope>NUCLEOTIDE SEQUENCE</scope>
    <source>
        <strain evidence="2">JCM 4234</strain>
    </source>
</reference>
<reference evidence="2" key="2">
    <citation type="submission" date="2020-09" db="EMBL/GenBank/DDBJ databases">
        <authorList>
            <person name="Sun Q."/>
            <person name="Ohkuma M."/>
        </authorList>
    </citation>
    <scope>NUCLEOTIDE SEQUENCE</scope>
    <source>
        <strain evidence="2">JCM 4234</strain>
    </source>
</reference>
<dbReference type="SUPFAM" id="SSF53067">
    <property type="entry name" value="Actin-like ATPase domain"/>
    <property type="match status" value="2"/>
</dbReference>
<dbReference type="Pfam" id="PF00480">
    <property type="entry name" value="ROK"/>
    <property type="match status" value="1"/>
</dbReference>
<comment type="caution">
    <text evidence="2">The sequence shown here is derived from an EMBL/GenBank/DDBJ whole genome shotgun (WGS) entry which is preliminary data.</text>
</comment>
<organism evidence="2 3">
    <name type="scientific">Streptomyces griseoviridis</name>
    <dbReference type="NCBI Taxonomy" id="45398"/>
    <lineage>
        <taxon>Bacteria</taxon>
        <taxon>Bacillati</taxon>
        <taxon>Actinomycetota</taxon>
        <taxon>Actinomycetes</taxon>
        <taxon>Kitasatosporales</taxon>
        <taxon>Streptomycetaceae</taxon>
        <taxon>Streptomyces</taxon>
    </lineage>
</organism>
<keyword evidence="3" id="KW-1185">Reference proteome</keyword>
<dbReference type="GO" id="GO:0016301">
    <property type="term" value="F:kinase activity"/>
    <property type="evidence" value="ECO:0007669"/>
    <property type="project" value="UniProtKB-KW"/>
</dbReference>
<evidence type="ECO:0000313" key="2">
    <source>
        <dbReference type="EMBL" id="GGS50340.1"/>
    </source>
</evidence>
<gene>
    <name evidence="2" type="primary">rifN</name>
    <name evidence="2" type="ORF">GCM10010238_44820</name>
</gene>
<dbReference type="PANTHER" id="PTHR18964">
    <property type="entry name" value="ROK (REPRESSOR, ORF, KINASE) FAMILY"/>
    <property type="match status" value="1"/>
</dbReference>
<dbReference type="AlphaFoldDB" id="A0A918LI85"/>